<reference evidence="8" key="1">
    <citation type="submission" date="2023-07" db="EMBL/GenBank/DDBJ databases">
        <authorList>
            <person name="Haufschild T."/>
            <person name="Kallscheuer N."/>
            <person name="Hammer J."/>
            <person name="Kohn T."/>
            <person name="Kabuu M."/>
            <person name="Jogler M."/>
            <person name="Wohfarth N."/>
            <person name="Heuer A."/>
            <person name="Rohde M."/>
            <person name="van Teeseling M.C.F."/>
            <person name="Jogler C."/>
        </authorList>
    </citation>
    <scope>NUCLEOTIDE SEQUENCE</scope>
    <source>
        <strain evidence="8">Strain 138</strain>
        <strain evidence="9">Strain 318</strain>
    </source>
</reference>
<dbReference type="AlphaFoldDB" id="A0AA49Q4X6"/>
<dbReference type="EMBL" id="CP130613">
    <property type="protein sequence ID" value="WKW15103.1"/>
    <property type="molecule type" value="Genomic_DNA"/>
</dbReference>
<dbReference type="Pfam" id="PF09335">
    <property type="entry name" value="VTT_dom"/>
    <property type="match status" value="1"/>
</dbReference>
<feature type="transmembrane region" description="Helical" evidence="6">
    <location>
        <begin position="154"/>
        <end position="172"/>
    </location>
</feature>
<evidence type="ECO:0000256" key="1">
    <source>
        <dbReference type="ARBA" id="ARBA00004651"/>
    </source>
</evidence>
<organism evidence="8">
    <name type="scientific">Pseudogemmatithrix spongiicola</name>
    <dbReference type="NCBI Taxonomy" id="3062599"/>
    <lineage>
        <taxon>Bacteria</taxon>
        <taxon>Pseudomonadati</taxon>
        <taxon>Gemmatimonadota</taxon>
        <taxon>Gemmatimonadia</taxon>
        <taxon>Gemmatimonadales</taxon>
        <taxon>Gemmatimonadaceae</taxon>
        <taxon>Pseudogemmatithrix</taxon>
    </lineage>
</organism>
<keyword evidence="3 6" id="KW-0812">Transmembrane</keyword>
<dbReference type="RefSeq" id="WP_367885075.1">
    <property type="nucleotide sequence ID" value="NZ_CP130612.1"/>
</dbReference>
<gene>
    <name evidence="8" type="ORF">Strain138_001476</name>
    <name evidence="9" type="ORF">Strain318_001476</name>
</gene>
<dbReference type="Proteomes" id="UP001229955">
    <property type="component" value="Chromosome"/>
</dbReference>
<proteinExistence type="predicted"/>
<feature type="transmembrane region" description="Helical" evidence="6">
    <location>
        <begin position="12"/>
        <end position="32"/>
    </location>
</feature>
<dbReference type="EMBL" id="CP130612">
    <property type="protein sequence ID" value="WKW12194.1"/>
    <property type="molecule type" value="Genomic_DNA"/>
</dbReference>
<keyword evidence="10" id="KW-1185">Reference proteome</keyword>
<keyword evidence="4 6" id="KW-1133">Transmembrane helix</keyword>
<accession>A0AA49Q4X6</accession>
<evidence type="ECO:0000256" key="4">
    <source>
        <dbReference type="ARBA" id="ARBA00022989"/>
    </source>
</evidence>
<comment type="subcellular location">
    <subcellularLocation>
        <location evidence="1">Cell membrane</location>
        <topology evidence="1">Multi-pass membrane protein</topology>
    </subcellularLocation>
</comment>
<accession>A0AA49Q6Z0</accession>
<dbReference type="InterPro" id="IPR051311">
    <property type="entry name" value="DedA_domain"/>
</dbReference>
<evidence type="ECO:0000256" key="6">
    <source>
        <dbReference type="SAM" id="Phobius"/>
    </source>
</evidence>
<dbReference type="InterPro" id="IPR032816">
    <property type="entry name" value="VTT_dom"/>
</dbReference>
<dbReference type="GO" id="GO:0005886">
    <property type="term" value="C:plasma membrane"/>
    <property type="evidence" value="ECO:0007669"/>
    <property type="project" value="UniProtKB-SubCell"/>
</dbReference>
<dbReference type="KEGG" id="pspc:Strain318_001476"/>
<evidence type="ECO:0000313" key="10">
    <source>
        <dbReference type="Proteomes" id="UP001229955"/>
    </source>
</evidence>
<evidence type="ECO:0000259" key="7">
    <source>
        <dbReference type="Pfam" id="PF09335"/>
    </source>
</evidence>
<keyword evidence="5 6" id="KW-0472">Membrane</keyword>
<evidence type="ECO:0000256" key="3">
    <source>
        <dbReference type="ARBA" id="ARBA00022692"/>
    </source>
</evidence>
<evidence type="ECO:0000313" key="8">
    <source>
        <dbReference type="EMBL" id="WKW12194.1"/>
    </source>
</evidence>
<dbReference type="PANTHER" id="PTHR42709:SF6">
    <property type="entry name" value="UNDECAPRENYL PHOSPHATE TRANSPORTER A"/>
    <property type="match status" value="1"/>
</dbReference>
<evidence type="ECO:0000256" key="2">
    <source>
        <dbReference type="ARBA" id="ARBA00022475"/>
    </source>
</evidence>
<feature type="domain" description="VTT" evidence="7">
    <location>
        <begin position="40"/>
        <end position="169"/>
    </location>
</feature>
<name>A0AA49Q4X6_9BACT</name>
<feature type="transmembrane region" description="Helical" evidence="6">
    <location>
        <begin position="192"/>
        <end position="211"/>
    </location>
</feature>
<sequence length="218" mass="24000">MPTELGFLETFLTWIEGLGAGSLYALMGLLAFCEGMLPPIPGDVAAAFLAFISARNGGLMLPTALVITTGSVGGSSVVWWVGRRFGAEWITHQLGRIGMAKSELKAERAEHRIERAYRQYGWVALFLSRFIPGVRAMVPLAAGAMRVPLWETLGIMWLSSFMWYSVIVWIAMRVGRDWESVKAGMTRFAQGAGLGALGLALVLGIVGWLVWRRRRLRA</sequence>
<evidence type="ECO:0000256" key="5">
    <source>
        <dbReference type="ARBA" id="ARBA00023136"/>
    </source>
</evidence>
<keyword evidence="2" id="KW-1003">Cell membrane</keyword>
<dbReference type="PANTHER" id="PTHR42709">
    <property type="entry name" value="ALKALINE PHOSPHATASE LIKE PROTEIN"/>
    <property type="match status" value="1"/>
</dbReference>
<protein>
    <submittedName>
        <fullName evidence="8">DedA family protein</fullName>
    </submittedName>
</protein>
<evidence type="ECO:0000313" key="9">
    <source>
        <dbReference type="EMBL" id="WKW15103.1"/>
    </source>
</evidence>